<dbReference type="Pfam" id="PF00156">
    <property type="entry name" value="Pribosyltran"/>
    <property type="match status" value="1"/>
</dbReference>
<dbReference type="Proteomes" id="UP000324517">
    <property type="component" value="Unassembled WGS sequence"/>
</dbReference>
<dbReference type="SUPFAM" id="SSF53271">
    <property type="entry name" value="PRTase-like"/>
    <property type="match status" value="1"/>
</dbReference>
<sequence length="237" mass="27168">MKNCLFCHGDVSSSFGWGAFLGLQQHTPICEECESAFQIITGEFCRICGREWVMVAPDNRVEDLCSDCFRWEEDPSTAGLLQQNRSVYHYNEHMKEVLARYKFRGDAVLVQVFRKTFRQTFEATWGKDLPILVPIPLSTDRKYERGFNQSLLLAELLFGNPEELLSKTNSEKQSKKARKERMERENTFFVPDPEKVKGKSILLIDDIYTTGTTVRMAAKVLKDAGAKDISSYTLVRS</sequence>
<feature type="domain" description="Phosphoribosyltransferase" evidence="2">
    <location>
        <begin position="179"/>
        <end position="236"/>
    </location>
</feature>
<evidence type="ECO:0000313" key="3">
    <source>
        <dbReference type="EMBL" id="TYS72355.1"/>
    </source>
</evidence>
<dbReference type="OrthoDB" id="9779910at2"/>
<evidence type="ECO:0000259" key="2">
    <source>
        <dbReference type="Pfam" id="PF00156"/>
    </source>
</evidence>
<dbReference type="PANTHER" id="PTHR47505">
    <property type="entry name" value="DNA UTILIZATION PROTEIN YHGH"/>
    <property type="match status" value="1"/>
</dbReference>
<dbReference type="EMBL" id="VTET01000004">
    <property type="protein sequence ID" value="TYS72355.1"/>
    <property type="molecule type" value="Genomic_DNA"/>
</dbReference>
<evidence type="ECO:0000313" key="4">
    <source>
        <dbReference type="Proteomes" id="UP000324517"/>
    </source>
</evidence>
<organism evidence="3 4">
    <name type="scientific">Sutcliffiella horikoshii</name>
    <dbReference type="NCBI Taxonomy" id="79883"/>
    <lineage>
        <taxon>Bacteria</taxon>
        <taxon>Bacillati</taxon>
        <taxon>Bacillota</taxon>
        <taxon>Bacilli</taxon>
        <taxon>Bacillales</taxon>
        <taxon>Bacillaceae</taxon>
        <taxon>Sutcliffiella</taxon>
    </lineage>
</organism>
<dbReference type="InterPro" id="IPR000836">
    <property type="entry name" value="PRTase_dom"/>
</dbReference>
<protein>
    <submittedName>
        <fullName evidence="3">ComF family protein</fullName>
    </submittedName>
</protein>
<dbReference type="InterPro" id="IPR029057">
    <property type="entry name" value="PRTase-like"/>
</dbReference>
<dbReference type="RefSeq" id="WP_148979221.1">
    <property type="nucleotide sequence ID" value="NZ_VTET01000004.1"/>
</dbReference>
<dbReference type="CDD" id="cd06223">
    <property type="entry name" value="PRTases_typeI"/>
    <property type="match status" value="1"/>
</dbReference>
<evidence type="ECO:0000256" key="1">
    <source>
        <dbReference type="ARBA" id="ARBA00008007"/>
    </source>
</evidence>
<dbReference type="Gene3D" id="3.40.50.2020">
    <property type="match status" value="1"/>
</dbReference>
<comment type="similarity">
    <text evidence="1">Belongs to the ComF/GntX family.</text>
</comment>
<comment type="caution">
    <text evidence="3">The sequence shown here is derived from an EMBL/GenBank/DDBJ whole genome shotgun (WGS) entry which is preliminary data.</text>
</comment>
<reference evidence="3 4" key="1">
    <citation type="submission" date="2019-08" db="EMBL/GenBank/DDBJ databases">
        <title>Bacillus genomes from the desert of Cuatro Cienegas, Coahuila.</title>
        <authorList>
            <person name="Olmedo-Alvarez G."/>
        </authorList>
    </citation>
    <scope>NUCLEOTIDE SEQUENCE [LARGE SCALE GENOMIC DNA]</scope>
    <source>
        <strain evidence="3 4">CH98b_3T</strain>
    </source>
</reference>
<dbReference type="AlphaFoldDB" id="A0A5D4TAX6"/>
<gene>
    <name evidence="3" type="ORF">FZC75_10395</name>
</gene>
<name>A0A5D4TAX6_9BACI</name>
<dbReference type="InterPro" id="IPR051910">
    <property type="entry name" value="ComF/GntX_DNA_util-trans"/>
</dbReference>
<accession>A0A5D4TAX6</accession>
<proteinExistence type="inferred from homology"/>
<dbReference type="PANTHER" id="PTHR47505:SF1">
    <property type="entry name" value="DNA UTILIZATION PROTEIN YHGH"/>
    <property type="match status" value="1"/>
</dbReference>